<feature type="compositionally biased region" description="Basic and acidic residues" evidence="2">
    <location>
        <begin position="111"/>
        <end position="122"/>
    </location>
</feature>
<evidence type="ECO:0000313" key="3">
    <source>
        <dbReference type="EMBL" id="GAQ93122.1"/>
    </source>
</evidence>
<keyword evidence="1" id="KW-0175">Coiled coil</keyword>
<protein>
    <submittedName>
        <fullName evidence="3">Uncharacterized protein</fullName>
    </submittedName>
</protein>
<name>A0A1Y1IST2_KLENI</name>
<keyword evidence="4" id="KW-1185">Reference proteome</keyword>
<feature type="compositionally biased region" description="Basic and acidic residues" evidence="2">
    <location>
        <begin position="39"/>
        <end position="52"/>
    </location>
</feature>
<sequence>MQGGEAEANDWKLLIWKNDPRKAEAGQQDEAAKASPNARKLEDDARRERDTRALRLAETKVRTLEGVVKGSRSQAAKRSAQAALTAAREALAAIRQRIEAAERIWTNRRSQVAEEEPRKTDARWAPPAMKGLQSRMSEAIRSGGPGSAGPAGKAASRTGPLEADVQRVVNEFASNARQTGRNVPTRDEGGAGDKREGGSAPKESVRNRGVNDAREQENRRKNREREEVMKLRADAKKERLVRREEKPTSQPAMPTWIDKLKTLVEGAKREGIARRRLKGDEKLDELLTANDRNIPLTAPIIKQLLLKYHPDKPSPTGLNRNRRKVVTQLLIERLKSPDAKESMAPPHDPAPQRAPSPRPTPQRPYQYQADAETENQDARAQHGQWGYLEPHP</sequence>
<dbReference type="Proteomes" id="UP000054558">
    <property type="component" value="Unassembled WGS sequence"/>
</dbReference>
<dbReference type="AlphaFoldDB" id="A0A1Y1IST2"/>
<accession>A0A1Y1IST2</accession>
<evidence type="ECO:0000256" key="2">
    <source>
        <dbReference type="SAM" id="MobiDB-lite"/>
    </source>
</evidence>
<feature type="compositionally biased region" description="Basic and acidic residues" evidence="2">
    <location>
        <begin position="184"/>
        <end position="228"/>
    </location>
</feature>
<gene>
    <name evidence="3" type="ORF">KFL_013120020</name>
</gene>
<feature type="compositionally biased region" description="Polar residues" evidence="2">
    <location>
        <begin position="172"/>
        <end position="182"/>
    </location>
</feature>
<feature type="region of interest" description="Disordered" evidence="2">
    <location>
        <begin position="1"/>
        <end position="52"/>
    </location>
</feature>
<dbReference type="EMBL" id="DF238261">
    <property type="protein sequence ID" value="GAQ93122.1"/>
    <property type="molecule type" value="Genomic_DNA"/>
</dbReference>
<feature type="region of interest" description="Disordered" evidence="2">
    <location>
        <begin position="108"/>
        <end position="228"/>
    </location>
</feature>
<evidence type="ECO:0000313" key="4">
    <source>
        <dbReference type="Proteomes" id="UP000054558"/>
    </source>
</evidence>
<reference evidence="3 4" key="1">
    <citation type="journal article" date="2014" name="Nat. Commun.">
        <title>Klebsormidium flaccidum genome reveals primary factors for plant terrestrial adaptation.</title>
        <authorList>
            <person name="Hori K."/>
            <person name="Maruyama F."/>
            <person name="Fujisawa T."/>
            <person name="Togashi T."/>
            <person name="Yamamoto N."/>
            <person name="Seo M."/>
            <person name="Sato S."/>
            <person name="Yamada T."/>
            <person name="Mori H."/>
            <person name="Tajima N."/>
            <person name="Moriyama T."/>
            <person name="Ikeuchi M."/>
            <person name="Watanabe M."/>
            <person name="Wada H."/>
            <person name="Kobayashi K."/>
            <person name="Saito M."/>
            <person name="Masuda T."/>
            <person name="Sasaki-Sekimoto Y."/>
            <person name="Mashiguchi K."/>
            <person name="Awai K."/>
            <person name="Shimojima M."/>
            <person name="Masuda S."/>
            <person name="Iwai M."/>
            <person name="Nobusawa T."/>
            <person name="Narise T."/>
            <person name="Kondo S."/>
            <person name="Saito H."/>
            <person name="Sato R."/>
            <person name="Murakawa M."/>
            <person name="Ihara Y."/>
            <person name="Oshima-Yamada Y."/>
            <person name="Ohtaka K."/>
            <person name="Satoh M."/>
            <person name="Sonobe K."/>
            <person name="Ishii M."/>
            <person name="Ohtani R."/>
            <person name="Kanamori-Sato M."/>
            <person name="Honoki R."/>
            <person name="Miyazaki D."/>
            <person name="Mochizuki H."/>
            <person name="Umetsu J."/>
            <person name="Higashi K."/>
            <person name="Shibata D."/>
            <person name="Kamiya Y."/>
            <person name="Sato N."/>
            <person name="Nakamura Y."/>
            <person name="Tabata S."/>
            <person name="Ida S."/>
            <person name="Kurokawa K."/>
            <person name="Ohta H."/>
        </authorList>
    </citation>
    <scope>NUCLEOTIDE SEQUENCE [LARGE SCALE GENOMIC DNA]</scope>
    <source>
        <strain evidence="3 4">NIES-2285</strain>
    </source>
</reference>
<feature type="coiled-coil region" evidence="1">
    <location>
        <begin position="77"/>
        <end position="104"/>
    </location>
</feature>
<feature type="compositionally biased region" description="Pro residues" evidence="2">
    <location>
        <begin position="346"/>
        <end position="362"/>
    </location>
</feature>
<feature type="region of interest" description="Disordered" evidence="2">
    <location>
        <begin position="334"/>
        <end position="392"/>
    </location>
</feature>
<proteinExistence type="predicted"/>
<evidence type="ECO:0000256" key="1">
    <source>
        <dbReference type="SAM" id="Coils"/>
    </source>
</evidence>
<organism evidence="3 4">
    <name type="scientific">Klebsormidium nitens</name>
    <name type="common">Green alga</name>
    <name type="synonym">Ulothrix nitens</name>
    <dbReference type="NCBI Taxonomy" id="105231"/>
    <lineage>
        <taxon>Eukaryota</taxon>
        <taxon>Viridiplantae</taxon>
        <taxon>Streptophyta</taxon>
        <taxon>Klebsormidiophyceae</taxon>
        <taxon>Klebsormidiales</taxon>
        <taxon>Klebsormidiaceae</taxon>
        <taxon>Klebsormidium</taxon>
    </lineage>
</organism>